<feature type="region of interest" description="Disordered" evidence="5">
    <location>
        <begin position="214"/>
        <end position="263"/>
    </location>
</feature>
<gene>
    <name evidence="6" type="ORF">L211DRAFT_869440</name>
</gene>
<dbReference type="PANTHER" id="PTHR15371:SF0">
    <property type="entry name" value="SD19278P"/>
    <property type="match status" value="1"/>
</dbReference>
<dbReference type="Pfam" id="PF02466">
    <property type="entry name" value="Tim17"/>
    <property type="match status" value="1"/>
</dbReference>
<keyword evidence="4" id="KW-0472">Membrane</keyword>
<organism evidence="6 7">
    <name type="scientific">Terfezia boudieri ATCC MYA-4762</name>
    <dbReference type="NCBI Taxonomy" id="1051890"/>
    <lineage>
        <taxon>Eukaryota</taxon>
        <taxon>Fungi</taxon>
        <taxon>Dikarya</taxon>
        <taxon>Ascomycota</taxon>
        <taxon>Pezizomycotina</taxon>
        <taxon>Pezizomycetes</taxon>
        <taxon>Pezizales</taxon>
        <taxon>Pezizaceae</taxon>
        <taxon>Terfezia</taxon>
    </lineage>
</organism>
<dbReference type="GO" id="GO:0030150">
    <property type="term" value="P:protein import into mitochondrial matrix"/>
    <property type="evidence" value="ECO:0007669"/>
    <property type="project" value="TreeGrafter"/>
</dbReference>
<dbReference type="Proteomes" id="UP000267821">
    <property type="component" value="Unassembled WGS sequence"/>
</dbReference>
<protein>
    <submittedName>
        <fullName evidence="6">Tim17-domain-containing protein</fullName>
    </submittedName>
</protein>
<dbReference type="PANTHER" id="PTHR15371">
    <property type="entry name" value="TIM23"/>
    <property type="match status" value="1"/>
</dbReference>
<feature type="region of interest" description="Disordered" evidence="5">
    <location>
        <begin position="1"/>
        <end position="55"/>
    </location>
</feature>
<feature type="compositionally biased region" description="Basic and acidic residues" evidence="5">
    <location>
        <begin position="231"/>
        <end position="243"/>
    </location>
</feature>
<dbReference type="STRING" id="1051890.A0A3N4LH64"/>
<dbReference type="GO" id="GO:0008320">
    <property type="term" value="F:protein transmembrane transporter activity"/>
    <property type="evidence" value="ECO:0007669"/>
    <property type="project" value="TreeGrafter"/>
</dbReference>
<evidence type="ECO:0000256" key="5">
    <source>
        <dbReference type="SAM" id="MobiDB-lite"/>
    </source>
</evidence>
<dbReference type="InterPro" id="IPR045238">
    <property type="entry name" value="Tim23-like"/>
</dbReference>
<evidence type="ECO:0000256" key="4">
    <source>
        <dbReference type="ARBA" id="ARBA00023136"/>
    </source>
</evidence>
<dbReference type="FunCoup" id="A0A3N4LH64">
    <property type="interactions" value="538"/>
</dbReference>
<evidence type="ECO:0000256" key="1">
    <source>
        <dbReference type="ARBA" id="ARBA00004141"/>
    </source>
</evidence>
<accession>A0A3N4LH64</accession>
<evidence type="ECO:0000313" key="6">
    <source>
        <dbReference type="EMBL" id="RPB22244.1"/>
    </source>
</evidence>
<dbReference type="GO" id="GO:0005744">
    <property type="term" value="C:TIM23 mitochondrial import inner membrane translocase complex"/>
    <property type="evidence" value="ECO:0007669"/>
    <property type="project" value="TreeGrafter"/>
</dbReference>
<reference evidence="6 7" key="1">
    <citation type="journal article" date="2018" name="Nat. Ecol. Evol.">
        <title>Pezizomycetes genomes reveal the molecular basis of ectomycorrhizal truffle lifestyle.</title>
        <authorList>
            <person name="Murat C."/>
            <person name="Payen T."/>
            <person name="Noel B."/>
            <person name="Kuo A."/>
            <person name="Morin E."/>
            <person name="Chen J."/>
            <person name="Kohler A."/>
            <person name="Krizsan K."/>
            <person name="Balestrini R."/>
            <person name="Da Silva C."/>
            <person name="Montanini B."/>
            <person name="Hainaut M."/>
            <person name="Levati E."/>
            <person name="Barry K.W."/>
            <person name="Belfiori B."/>
            <person name="Cichocki N."/>
            <person name="Clum A."/>
            <person name="Dockter R.B."/>
            <person name="Fauchery L."/>
            <person name="Guy J."/>
            <person name="Iotti M."/>
            <person name="Le Tacon F."/>
            <person name="Lindquist E.A."/>
            <person name="Lipzen A."/>
            <person name="Malagnac F."/>
            <person name="Mello A."/>
            <person name="Molinier V."/>
            <person name="Miyauchi S."/>
            <person name="Poulain J."/>
            <person name="Riccioni C."/>
            <person name="Rubini A."/>
            <person name="Sitrit Y."/>
            <person name="Splivallo R."/>
            <person name="Traeger S."/>
            <person name="Wang M."/>
            <person name="Zifcakova L."/>
            <person name="Wipf D."/>
            <person name="Zambonelli A."/>
            <person name="Paolocci F."/>
            <person name="Nowrousian M."/>
            <person name="Ottonello S."/>
            <person name="Baldrian P."/>
            <person name="Spatafora J.W."/>
            <person name="Henrissat B."/>
            <person name="Nagy L.G."/>
            <person name="Aury J.M."/>
            <person name="Wincker P."/>
            <person name="Grigoriev I.V."/>
            <person name="Bonfante P."/>
            <person name="Martin F.M."/>
        </authorList>
    </citation>
    <scope>NUCLEOTIDE SEQUENCE [LARGE SCALE GENOMIC DNA]</scope>
    <source>
        <strain evidence="6 7">ATCC MYA-4762</strain>
    </source>
</reference>
<keyword evidence="7" id="KW-1185">Reference proteome</keyword>
<proteinExistence type="predicted"/>
<feature type="compositionally biased region" description="Low complexity" evidence="5">
    <location>
        <begin position="12"/>
        <end position="34"/>
    </location>
</feature>
<name>A0A3N4LH64_9PEZI</name>
<evidence type="ECO:0000256" key="3">
    <source>
        <dbReference type="ARBA" id="ARBA00022989"/>
    </source>
</evidence>
<dbReference type="AlphaFoldDB" id="A0A3N4LH64"/>
<keyword evidence="2" id="KW-0812">Transmembrane</keyword>
<dbReference type="InParanoid" id="A0A3N4LH64"/>
<dbReference type="OrthoDB" id="159299at2759"/>
<evidence type="ECO:0000313" key="7">
    <source>
        <dbReference type="Proteomes" id="UP000267821"/>
    </source>
</evidence>
<dbReference type="EMBL" id="ML121553">
    <property type="protein sequence ID" value="RPB22244.1"/>
    <property type="molecule type" value="Genomic_DNA"/>
</dbReference>
<keyword evidence="3" id="KW-1133">Transmembrane helix</keyword>
<evidence type="ECO:0000256" key="2">
    <source>
        <dbReference type="ARBA" id="ARBA00022692"/>
    </source>
</evidence>
<sequence length="263" mass="27596">MASFWNALTGKSSSSAPTGYPSSGSSFTSTTDTPYPTNPSAHAGPTAEDLSSFITTPTYDPTSLHPLADLSSDTLSYISLDDPSTLLPGSNTGALPSRSFTDDLCYSTGTTYLLGLTTGGLWGFTEGLRKTPRSAPPKIKLNAVLNHITRRGPFLGNNAGVLALAYTCLNGGIGKLRGEVDGANGVLAGMLAGALWKICLFLKAYLIIRARDSTPPSPPLPQPQGDLARPLPKDARNESDRPSLEYPLSDFRNSTLPGCAAES</sequence>
<comment type="subcellular location">
    <subcellularLocation>
        <location evidence="1">Membrane</location>
        <topology evidence="1">Multi-pass membrane protein</topology>
    </subcellularLocation>
</comment>